<keyword evidence="4" id="KW-0802">TPR repeat</keyword>
<dbReference type="InterPro" id="IPR011042">
    <property type="entry name" value="6-blade_b-propeller_TolB-like"/>
</dbReference>
<dbReference type="InterPro" id="IPR011990">
    <property type="entry name" value="TPR-like_helical_dom_sf"/>
</dbReference>
<evidence type="ECO:0000256" key="4">
    <source>
        <dbReference type="PROSITE-ProRule" id="PRU00339"/>
    </source>
</evidence>
<accession>A0A1G6QEB2</accession>
<evidence type="ECO:0000256" key="6">
    <source>
        <dbReference type="SAM" id="MobiDB-lite"/>
    </source>
</evidence>
<keyword evidence="7" id="KW-0732">Signal</keyword>
<dbReference type="STRING" id="1640674.SAMN05216323_10605"/>
<dbReference type="PANTHER" id="PTHR30329:SF21">
    <property type="entry name" value="LIPOPROTEIN YIAD-RELATED"/>
    <property type="match status" value="1"/>
</dbReference>
<dbReference type="GO" id="GO:0009279">
    <property type="term" value="C:cell outer membrane"/>
    <property type="evidence" value="ECO:0007669"/>
    <property type="project" value="UniProtKB-SubCell"/>
</dbReference>
<gene>
    <name evidence="9" type="ORF">SAMN05216323_10605</name>
</gene>
<protein>
    <submittedName>
        <fullName evidence="9">Outer membrane protein OmpA</fullName>
    </submittedName>
</protein>
<evidence type="ECO:0000256" key="3">
    <source>
        <dbReference type="ARBA" id="ARBA00023237"/>
    </source>
</evidence>
<dbReference type="SUPFAM" id="SSF103088">
    <property type="entry name" value="OmpA-like"/>
    <property type="match status" value="1"/>
</dbReference>
<organism evidence="9 10">
    <name type="scientific">Williamwhitmania taraxaci</name>
    <dbReference type="NCBI Taxonomy" id="1640674"/>
    <lineage>
        <taxon>Bacteria</taxon>
        <taxon>Pseudomonadati</taxon>
        <taxon>Bacteroidota</taxon>
        <taxon>Bacteroidia</taxon>
        <taxon>Bacteroidales</taxon>
        <taxon>Williamwhitmaniaceae</taxon>
        <taxon>Williamwhitmania</taxon>
    </lineage>
</organism>
<dbReference type="SUPFAM" id="SSF48452">
    <property type="entry name" value="TPR-like"/>
    <property type="match status" value="1"/>
</dbReference>
<dbReference type="Gene3D" id="3.30.1330.60">
    <property type="entry name" value="OmpA-like domain"/>
    <property type="match status" value="1"/>
</dbReference>
<evidence type="ECO:0000313" key="10">
    <source>
        <dbReference type="Proteomes" id="UP000199452"/>
    </source>
</evidence>
<dbReference type="InterPro" id="IPR006665">
    <property type="entry name" value="OmpA-like"/>
</dbReference>
<feature type="domain" description="OmpA-like" evidence="8">
    <location>
        <begin position="531"/>
        <end position="644"/>
    </location>
</feature>
<evidence type="ECO:0000259" key="8">
    <source>
        <dbReference type="PROSITE" id="PS51123"/>
    </source>
</evidence>
<evidence type="ECO:0000256" key="1">
    <source>
        <dbReference type="ARBA" id="ARBA00004442"/>
    </source>
</evidence>
<keyword evidence="10" id="KW-1185">Reference proteome</keyword>
<feature type="region of interest" description="Disordered" evidence="6">
    <location>
        <begin position="623"/>
        <end position="644"/>
    </location>
</feature>
<evidence type="ECO:0000313" key="9">
    <source>
        <dbReference type="EMBL" id="SDC90005.1"/>
    </source>
</evidence>
<dbReference type="InterPro" id="IPR050330">
    <property type="entry name" value="Bact_OuterMem_StrucFunc"/>
</dbReference>
<evidence type="ECO:0000256" key="2">
    <source>
        <dbReference type="ARBA" id="ARBA00023136"/>
    </source>
</evidence>
<name>A0A1G6QEB2_9BACT</name>
<dbReference type="Pfam" id="PF07676">
    <property type="entry name" value="PD40"/>
    <property type="match status" value="3"/>
</dbReference>
<dbReference type="SMART" id="SM00028">
    <property type="entry name" value="TPR"/>
    <property type="match status" value="3"/>
</dbReference>
<dbReference type="OrthoDB" id="1110381at2"/>
<proteinExistence type="predicted"/>
<dbReference type="Gene3D" id="1.25.40.10">
    <property type="entry name" value="Tetratricopeptide repeat domain"/>
    <property type="match status" value="1"/>
</dbReference>
<dbReference type="InterPro" id="IPR019734">
    <property type="entry name" value="TPR_rpt"/>
</dbReference>
<sequence length="644" mass="72280">MKRFLCKFVVAIILMAISCGVSNSLFAQETLSTTSKKAAELYSNAQHYYDLYNYNAAIQSLKAAIDKDPKFVESYLFLSQIYQDLKDFDNALSYGDAALKVNPKFFPQIRLTMGQLKLAIGRYQDALNDFQTFKLIPKLHPKRIALADSLITRCKFGIEAMQHPLPFSPVNLGDSVNSRFDDYWPSISADEKTLVVTSNIPRDTTMPYSERNRQEDFFVAYMQNKKWLGRQPLGSPINTAINEGAQSLTADGKAMYFTICGRQCNLYYSQLIDGKWGVPQPLPAPVTTQHSTKQPSISPDGRTLYFASNRPGGIGGFDIWLSHRLENGSWTDPVNLGDSINTRGNEFSPFIHFDNTTLYFSSDGLLGMGGQDIFMAKRKSDVSWSQAKNLGYPINTYGTEDGLVVSASAKHAYFSSVRDGSQMRDVYIFDLPQSIQPTPVSYIRGIIVNDDTGEPIEARATLTDLAADTTLMEVMSTTNGEFLVCIPSAKSYGFTVEHPNFLFYSDNFLLDKDYSVEKPFEREIRLSPIKVGNRVVLRNIFFALDSWQLLPDSYPELDKLLSLLNKNAKMRIEVSGHTDNSGTLEYNTKLSENRAKSVVDYLLSKGVVASRLTWKGFADSKPISDNASPEGRSQNRRTEFRVIE</sequence>
<comment type="subcellular location">
    <subcellularLocation>
        <location evidence="1">Cell outer membrane</location>
    </subcellularLocation>
</comment>
<keyword evidence="3" id="KW-0998">Cell outer membrane</keyword>
<dbReference type="PROSITE" id="PS50005">
    <property type="entry name" value="TPR"/>
    <property type="match status" value="1"/>
</dbReference>
<dbReference type="RefSeq" id="WP_092439926.1">
    <property type="nucleotide sequence ID" value="NZ_FMYP01000060.1"/>
</dbReference>
<dbReference type="InterPro" id="IPR036737">
    <property type="entry name" value="OmpA-like_sf"/>
</dbReference>
<dbReference type="SUPFAM" id="SSF82171">
    <property type="entry name" value="DPP6 N-terminal domain-like"/>
    <property type="match status" value="2"/>
</dbReference>
<dbReference type="Gene3D" id="2.120.10.30">
    <property type="entry name" value="TolB, C-terminal domain"/>
    <property type="match status" value="1"/>
</dbReference>
<dbReference type="InterPro" id="IPR006664">
    <property type="entry name" value="OMP_bac"/>
</dbReference>
<reference evidence="9 10" key="1">
    <citation type="submission" date="2016-09" db="EMBL/GenBank/DDBJ databases">
        <authorList>
            <person name="Capua I."/>
            <person name="De Benedictis P."/>
            <person name="Joannis T."/>
            <person name="Lombin L.H."/>
            <person name="Cattoli G."/>
        </authorList>
    </citation>
    <scope>NUCLEOTIDE SEQUENCE [LARGE SCALE GENOMIC DNA]</scope>
    <source>
        <strain evidence="9 10">A7P-90m</strain>
    </source>
</reference>
<keyword evidence="2 5" id="KW-0472">Membrane</keyword>
<dbReference type="Proteomes" id="UP000199452">
    <property type="component" value="Unassembled WGS sequence"/>
</dbReference>
<dbReference type="EMBL" id="FMYP01000060">
    <property type="protein sequence ID" value="SDC90005.1"/>
    <property type="molecule type" value="Genomic_DNA"/>
</dbReference>
<dbReference type="InterPro" id="IPR011659">
    <property type="entry name" value="WD40"/>
</dbReference>
<dbReference type="CDD" id="cd07185">
    <property type="entry name" value="OmpA_C-like"/>
    <property type="match status" value="1"/>
</dbReference>
<feature type="chain" id="PRO_5011718083" evidence="7">
    <location>
        <begin position="28"/>
        <end position="644"/>
    </location>
</feature>
<dbReference type="Pfam" id="PF13432">
    <property type="entry name" value="TPR_16"/>
    <property type="match status" value="1"/>
</dbReference>
<dbReference type="PRINTS" id="PR01021">
    <property type="entry name" value="OMPADOMAIN"/>
</dbReference>
<dbReference type="Pfam" id="PF00691">
    <property type="entry name" value="OmpA"/>
    <property type="match status" value="1"/>
</dbReference>
<evidence type="ECO:0000256" key="7">
    <source>
        <dbReference type="SAM" id="SignalP"/>
    </source>
</evidence>
<feature type="repeat" description="TPR" evidence="4">
    <location>
        <begin position="72"/>
        <end position="105"/>
    </location>
</feature>
<feature type="signal peptide" evidence="7">
    <location>
        <begin position="1"/>
        <end position="27"/>
    </location>
</feature>
<dbReference type="PANTHER" id="PTHR30329">
    <property type="entry name" value="STATOR ELEMENT OF FLAGELLAR MOTOR COMPLEX"/>
    <property type="match status" value="1"/>
</dbReference>
<evidence type="ECO:0000256" key="5">
    <source>
        <dbReference type="PROSITE-ProRule" id="PRU00473"/>
    </source>
</evidence>
<dbReference type="PROSITE" id="PS51257">
    <property type="entry name" value="PROKAR_LIPOPROTEIN"/>
    <property type="match status" value="1"/>
</dbReference>
<dbReference type="PROSITE" id="PS51123">
    <property type="entry name" value="OMPA_2"/>
    <property type="match status" value="1"/>
</dbReference>
<dbReference type="AlphaFoldDB" id="A0A1G6QEB2"/>